<dbReference type="PANTHER" id="PTHR46093">
    <property type="entry name" value="ACYL-COA-BINDING DOMAIN-CONTAINING PROTEIN 5"/>
    <property type="match status" value="1"/>
</dbReference>
<evidence type="ECO:0000256" key="5">
    <source>
        <dbReference type="SAM" id="SignalP"/>
    </source>
</evidence>
<reference evidence="6 7" key="1">
    <citation type="submission" date="2017-07" db="EMBL/GenBank/DDBJ databases">
        <title>Genome sequence of the Sordaria macrospora wild type strain R19027.</title>
        <authorList>
            <person name="Nowrousian M."/>
            <person name="Teichert I."/>
            <person name="Kueck U."/>
        </authorList>
    </citation>
    <scope>NUCLEOTIDE SEQUENCE [LARGE SCALE GENOMIC DNA]</scope>
    <source>
        <strain evidence="6 7">R19027</strain>
        <tissue evidence="6">Mycelium</tissue>
    </source>
</reference>
<evidence type="ECO:0000256" key="2">
    <source>
        <dbReference type="ARBA" id="ARBA00022737"/>
    </source>
</evidence>
<feature type="compositionally biased region" description="Low complexity" evidence="3">
    <location>
        <begin position="486"/>
        <end position="519"/>
    </location>
</feature>
<keyword evidence="4" id="KW-0472">Membrane</keyword>
<accession>A0A8S9A546</accession>
<organism evidence="6 7">
    <name type="scientific">Sordaria macrospora</name>
    <dbReference type="NCBI Taxonomy" id="5147"/>
    <lineage>
        <taxon>Eukaryota</taxon>
        <taxon>Fungi</taxon>
        <taxon>Dikarya</taxon>
        <taxon>Ascomycota</taxon>
        <taxon>Pezizomycotina</taxon>
        <taxon>Sordariomycetes</taxon>
        <taxon>Sordariomycetidae</taxon>
        <taxon>Sordariales</taxon>
        <taxon>Sordariaceae</taxon>
        <taxon>Sordaria</taxon>
    </lineage>
</organism>
<comment type="caution">
    <text evidence="6">The sequence shown here is derived from an EMBL/GenBank/DDBJ whole genome shotgun (WGS) entry which is preliminary data.</text>
</comment>
<feature type="chain" id="PRO_5035746015" description="Kelch repeat protein" evidence="5">
    <location>
        <begin position="37"/>
        <end position="631"/>
    </location>
</feature>
<dbReference type="Gene3D" id="2.120.10.80">
    <property type="entry name" value="Kelch-type beta propeller"/>
    <property type="match status" value="1"/>
</dbReference>
<keyword evidence="1" id="KW-0880">Kelch repeat</keyword>
<evidence type="ECO:0000256" key="3">
    <source>
        <dbReference type="SAM" id="MobiDB-lite"/>
    </source>
</evidence>
<sequence length="631" mass="67463">MGLSPRRRGRRSIPAMMLLGMFGLLFSTTGITPVNAELLDSPTPEDFLRRVNARAAVVGNHVYIDGGELSQLDSVTKSPPPSSARASNGNNATLSIDLSSSWKASSVEIKIAARKDVSGNKGPYALNGECLWPSPDGKGFYIFGGGASYGINVKNLDKSGIWKFVVDGDGDDGTGKWEIETPVPTSPAPLRTLRLTEQAAFVATTGGSNGGGGLGFSVGGTASAWTDPSNPKSDHISGMVVYDMNRKEWRNETAVGFTTGNGSLRGGAGVFVPSFGNVGEEEKNNGLVFILGGSVFAVPATTKDNQPDFVMGFDNVTFFDPVSREWYWQTTTGERPSSRERFCAVGVEGRNGTYEIFMYGGVDSKTEESYNDVYILSLPGFVWFKAADSSQEKRAGPACVLVGKGKRQMLSIGGKEIKARWTSADSFPQGLGIFDMTALTWSKDGSYDADMDDYESPGVVRDWYNKAENMAAVSWSSNKVKTMFLNPSPTDDSDTPTTPNTSTSPSSGSGDTQTGGKKSSNAGAIAGGVVAGVFGLAILGGLLFYFMRKSKKNRTGSELDTEYSVVGGDGDAEQHPVRAFPPANKELATVEKPAELHVAPEELPTDNNHHWELDGAETQVGRIDNSRVRYM</sequence>
<dbReference type="Proteomes" id="UP000433876">
    <property type="component" value="Unassembled WGS sequence"/>
</dbReference>
<dbReference type="PANTHER" id="PTHR46093:SF18">
    <property type="entry name" value="FIBRONECTIN TYPE-III DOMAIN-CONTAINING PROTEIN"/>
    <property type="match status" value="1"/>
</dbReference>
<evidence type="ECO:0000256" key="4">
    <source>
        <dbReference type="SAM" id="Phobius"/>
    </source>
</evidence>
<keyword evidence="5" id="KW-0732">Signal</keyword>
<feature type="region of interest" description="Disordered" evidence="3">
    <location>
        <begin position="484"/>
        <end position="519"/>
    </location>
</feature>
<evidence type="ECO:0000313" key="6">
    <source>
        <dbReference type="EMBL" id="KAA8636111.1"/>
    </source>
</evidence>
<proteinExistence type="predicted"/>
<keyword evidence="2" id="KW-0677">Repeat</keyword>
<dbReference type="InterPro" id="IPR015915">
    <property type="entry name" value="Kelch-typ_b-propeller"/>
</dbReference>
<name>A0A8S9A546_SORMA</name>
<dbReference type="SUPFAM" id="SSF50965">
    <property type="entry name" value="Galactose oxidase, central domain"/>
    <property type="match status" value="1"/>
</dbReference>
<dbReference type="CDD" id="cd12087">
    <property type="entry name" value="TM_EGFR-like"/>
    <property type="match status" value="1"/>
</dbReference>
<keyword evidence="4" id="KW-1133">Transmembrane helix</keyword>
<gene>
    <name evidence="6" type="ORF">SMACR_03601</name>
</gene>
<evidence type="ECO:0008006" key="8">
    <source>
        <dbReference type="Google" id="ProtNLM"/>
    </source>
</evidence>
<dbReference type="EMBL" id="NMPR01000006">
    <property type="protein sequence ID" value="KAA8636111.1"/>
    <property type="molecule type" value="Genomic_DNA"/>
</dbReference>
<feature type="signal peptide" evidence="5">
    <location>
        <begin position="1"/>
        <end position="36"/>
    </location>
</feature>
<dbReference type="AlphaFoldDB" id="A0A8S9A546"/>
<dbReference type="InterPro" id="IPR011043">
    <property type="entry name" value="Gal_Oxase/kelch_b-propeller"/>
</dbReference>
<feature type="transmembrane region" description="Helical" evidence="4">
    <location>
        <begin position="522"/>
        <end position="546"/>
    </location>
</feature>
<evidence type="ECO:0000313" key="7">
    <source>
        <dbReference type="Proteomes" id="UP000433876"/>
    </source>
</evidence>
<dbReference type="VEuPathDB" id="FungiDB:SMAC_03601"/>
<dbReference type="OMA" id="GTIMVEM"/>
<evidence type="ECO:0000256" key="1">
    <source>
        <dbReference type="ARBA" id="ARBA00022441"/>
    </source>
</evidence>
<keyword evidence="4" id="KW-0812">Transmembrane</keyword>
<protein>
    <recommendedName>
        <fullName evidence="8">Kelch repeat protein</fullName>
    </recommendedName>
</protein>